<dbReference type="NCBIfam" id="TIGR02379">
    <property type="entry name" value="ECA_wecE"/>
    <property type="match status" value="1"/>
</dbReference>
<organism evidence="1">
    <name type="scientific">freshwater metagenome</name>
    <dbReference type="NCBI Taxonomy" id="449393"/>
    <lineage>
        <taxon>unclassified sequences</taxon>
        <taxon>metagenomes</taxon>
        <taxon>ecological metagenomes</taxon>
    </lineage>
</organism>
<reference evidence="1" key="1">
    <citation type="submission" date="2020-05" db="EMBL/GenBank/DDBJ databases">
        <authorList>
            <person name="Chiriac C."/>
            <person name="Salcher M."/>
            <person name="Ghai R."/>
            <person name="Kavagutti S V."/>
        </authorList>
    </citation>
    <scope>NUCLEOTIDE SEQUENCE</scope>
</reference>
<dbReference type="Gene3D" id="3.40.640.10">
    <property type="entry name" value="Type I PLP-dependent aspartate aminotransferase-like (Major domain)"/>
    <property type="match status" value="1"/>
</dbReference>
<accession>A0A6J6B1Q4</accession>
<evidence type="ECO:0000313" key="1">
    <source>
        <dbReference type="EMBL" id="CAB4532644.1"/>
    </source>
</evidence>
<dbReference type="InterPro" id="IPR012749">
    <property type="entry name" value="WecE-like"/>
</dbReference>
<dbReference type="PANTHER" id="PTHR30244:SF34">
    <property type="entry name" value="DTDP-4-AMINO-4,6-DIDEOXYGALACTOSE TRANSAMINASE"/>
    <property type="match status" value="1"/>
</dbReference>
<evidence type="ECO:0000313" key="2">
    <source>
        <dbReference type="EMBL" id="CAB4661996.1"/>
    </source>
</evidence>
<dbReference type="InterPro" id="IPR000653">
    <property type="entry name" value="DegT/StrS_aminotransferase"/>
</dbReference>
<protein>
    <submittedName>
        <fullName evidence="1">Unannotated protein</fullName>
    </submittedName>
</protein>
<gene>
    <name evidence="1" type="ORF">UFOPK1353_00432</name>
    <name evidence="2" type="ORF">UFOPK2292_00321</name>
</gene>
<dbReference type="InterPro" id="IPR015422">
    <property type="entry name" value="PyrdxlP-dep_Trfase_small"/>
</dbReference>
<dbReference type="Gene3D" id="3.90.1150.10">
    <property type="entry name" value="Aspartate Aminotransferase, domain 1"/>
    <property type="match status" value="1"/>
</dbReference>
<dbReference type="EMBL" id="CAEZWU010000032">
    <property type="protein sequence ID" value="CAB4661996.1"/>
    <property type="molecule type" value="Genomic_DNA"/>
</dbReference>
<sequence length="379" mass="42170">MFKIPFNRADIGPHDIELLAESISAGHISGNGPFTKRAEEQITEIIGSNRTLLTTSCTHALEMSALLLRLKPGDEVIVPAFTFVSTASAFMLYGAKPVFVDVRQDTLNIDLDQAEAAITSRTRAICVVHYGGVACEMERLVKLAKDHDLMLIEDNAHGLFAKYRGKYLGTFGALATQSFHETKNITCGEGGALVINDASLAERAEILREKGTDRTKFLRGQVDKYTWVDTGSSWVISDLLAAILFGQLSRADEIYKQRMNIWNRYHTELETWALNHNIALPTVPEGCEHTGHVYHLRFQRGDQRDKFIDHLKQLGIYAVFHYQPLHLSTVGRTLGGRDGQFPVTESAGDCLVRLPLFNALTNDEQTYIIESVAEFSPGS</sequence>
<dbReference type="PIRSF" id="PIRSF000390">
    <property type="entry name" value="PLP_StrS"/>
    <property type="match status" value="1"/>
</dbReference>
<dbReference type="GO" id="GO:0030170">
    <property type="term" value="F:pyridoxal phosphate binding"/>
    <property type="evidence" value="ECO:0007669"/>
    <property type="project" value="TreeGrafter"/>
</dbReference>
<dbReference type="EMBL" id="CAEZSE010000050">
    <property type="protein sequence ID" value="CAB4532644.1"/>
    <property type="molecule type" value="Genomic_DNA"/>
</dbReference>
<dbReference type="PANTHER" id="PTHR30244">
    <property type="entry name" value="TRANSAMINASE"/>
    <property type="match status" value="1"/>
</dbReference>
<dbReference type="InterPro" id="IPR015424">
    <property type="entry name" value="PyrdxlP-dep_Trfase"/>
</dbReference>
<dbReference type="NCBIfam" id="NF008687">
    <property type="entry name" value="PRK11706.1"/>
    <property type="match status" value="1"/>
</dbReference>
<dbReference type="GO" id="GO:0000271">
    <property type="term" value="P:polysaccharide biosynthetic process"/>
    <property type="evidence" value="ECO:0007669"/>
    <property type="project" value="TreeGrafter"/>
</dbReference>
<proteinExistence type="predicted"/>
<dbReference type="CDD" id="cd00616">
    <property type="entry name" value="AHBA_syn"/>
    <property type="match status" value="1"/>
</dbReference>
<name>A0A6J6B1Q4_9ZZZZ</name>
<dbReference type="GO" id="GO:0019180">
    <property type="term" value="F:dTDP-4-amino-4,6-dideoxygalactose transaminase activity"/>
    <property type="evidence" value="ECO:0007669"/>
    <property type="project" value="TreeGrafter"/>
</dbReference>
<dbReference type="InterPro" id="IPR015421">
    <property type="entry name" value="PyrdxlP-dep_Trfase_major"/>
</dbReference>
<dbReference type="SUPFAM" id="SSF53383">
    <property type="entry name" value="PLP-dependent transferases"/>
    <property type="match status" value="1"/>
</dbReference>
<dbReference type="AlphaFoldDB" id="A0A6J6B1Q4"/>
<dbReference type="Pfam" id="PF01041">
    <property type="entry name" value="DegT_DnrJ_EryC1"/>
    <property type="match status" value="1"/>
</dbReference>